<dbReference type="Gene3D" id="3.10.310.10">
    <property type="entry name" value="Diaminopimelate Epimerase, Chain A, domain 1"/>
    <property type="match status" value="2"/>
</dbReference>
<feature type="site" description="Could be important to modulate the pK values of the two catalytic cysteine residues" evidence="8">
    <location>
        <position position="171"/>
    </location>
</feature>
<accession>A0AAQ3WCB1</accession>
<feature type="binding site" evidence="8">
    <location>
        <position position="205"/>
    </location>
    <ligand>
        <name>substrate</name>
    </ligand>
</feature>
<dbReference type="NCBIfam" id="TIGR00652">
    <property type="entry name" value="DapF"/>
    <property type="match status" value="1"/>
</dbReference>
<gene>
    <name evidence="8" type="primary">dapF</name>
    <name evidence="10" type="ORF">A5821_003154</name>
</gene>
<dbReference type="AlphaFoldDB" id="A0AAQ3WCB1"/>
<proteinExistence type="inferred from homology"/>
<dbReference type="GO" id="GO:0008837">
    <property type="term" value="F:diaminopimelate epimerase activity"/>
    <property type="evidence" value="ECO:0007669"/>
    <property type="project" value="UniProtKB-UniRule"/>
</dbReference>
<feature type="site" description="Could be important to modulate the pK values of the two catalytic cysteine residues" evidence="8">
    <location>
        <position position="223"/>
    </location>
</feature>
<keyword evidence="6 8" id="KW-0413">Isomerase</keyword>
<organism evidence="10 11">
    <name type="scientific">Candidatus Enterococcus palustris</name>
    <dbReference type="NCBI Taxonomy" id="1834189"/>
    <lineage>
        <taxon>Bacteria</taxon>
        <taxon>Bacillati</taxon>
        <taxon>Bacillota</taxon>
        <taxon>Bacilli</taxon>
        <taxon>Lactobacillales</taxon>
        <taxon>Enterococcaceae</taxon>
        <taxon>Enterococcus</taxon>
    </lineage>
</organism>
<dbReference type="GO" id="GO:0009089">
    <property type="term" value="P:lysine biosynthetic process via diaminopimelate"/>
    <property type="evidence" value="ECO:0007669"/>
    <property type="project" value="UniProtKB-UniRule"/>
</dbReference>
<comment type="similarity">
    <text evidence="2 8">Belongs to the diaminopimelate epimerase family.</text>
</comment>
<keyword evidence="11" id="KW-1185">Reference proteome</keyword>
<dbReference type="PANTHER" id="PTHR31689">
    <property type="entry name" value="DIAMINOPIMELATE EPIMERASE, CHLOROPLASTIC"/>
    <property type="match status" value="1"/>
</dbReference>
<dbReference type="Proteomes" id="UP000194948">
    <property type="component" value="Chromosome"/>
</dbReference>
<comment type="catalytic activity">
    <reaction evidence="7 8">
        <text>(2S,6S)-2,6-diaminopimelate = meso-2,6-diaminopimelate</text>
        <dbReference type="Rhea" id="RHEA:15393"/>
        <dbReference type="ChEBI" id="CHEBI:57609"/>
        <dbReference type="ChEBI" id="CHEBI:57791"/>
        <dbReference type="EC" id="5.1.1.7"/>
    </reaction>
</comment>
<evidence type="ECO:0000256" key="5">
    <source>
        <dbReference type="ARBA" id="ARBA00023154"/>
    </source>
</evidence>
<dbReference type="EC" id="5.1.1.7" evidence="3 8"/>
<dbReference type="EMBL" id="CP147244">
    <property type="protein sequence ID" value="WYK02017.1"/>
    <property type="molecule type" value="Genomic_DNA"/>
</dbReference>
<feature type="binding site" evidence="8">
    <location>
        <begin position="82"/>
        <end position="83"/>
    </location>
    <ligand>
        <name>substrate</name>
    </ligand>
</feature>
<dbReference type="InterPro" id="IPR018510">
    <property type="entry name" value="DAP_epimerase_AS"/>
</dbReference>
<feature type="binding site" evidence="8">
    <location>
        <begin position="223"/>
        <end position="224"/>
    </location>
    <ligand>
        <name>substrate</name>
    </ligand>
</feature>
<dbReference type="PROSITE" id="PS01326">
    <property type="entry name" value="DAP_EPIMERASE"/>
    <property type="match status" value="1"/>
</dbReference>
<feature type="binding site" evidence="8">
    <location>
        <position position="169"/>
    </location>
    <ligand>
        <name>substrate</name>
    </ligand>
</feature>
<comment type="pathway">
    <text evidence="1 8">Amino-acid biosynthesis; L-lysine biosynthesis via DAP pathway; DL-2,6-diaminopimelate from LL-2,6-diaminopimelate: step 1/1.</text>
</comment>
<comment type="subcellular location">
    <subcellularLocation>
        <location evidence="8">Cytoplasm</location>
    </subcellularLocation>
</comment>
<keyword evidence="8" id="KW-0963">Cytoplasm</keyword>
<reference evidence="10 11" key="2">
    <citation type="submission" date="2024-03" db="EMBL/GenBank/DDBJ databases">
        <title>The Genome Sequence of Enterococcus sp. DIV0205d.</title>
        <authorList>
            <consortium name="The Broad Institute Genomics Platform"/>
            <consortium name="The Broad Institute Microbial Omics Core"/>
            <consortium name="The Broad Institute Genomic Center for Infectious Diseases"/>
            <person name="Earl A."/>
            <person name="Manson A."/>
            <person name="Gilmore M."/>
            <person name="Schwartman J."/>
            <person name="Shea T."/>
            <person name="Abouelleil A."/>
            <person name="Cao P."/>
            <person name="Chapman S."/>
            <person name="Cusick C."/>
            <person name="Young S."/>
            <person name="Neafsey D."/>
            <person name="Nusbaum C."/>
            <person name="Birren B."/>
        </authorList>
    </citation>
    <scope>NUCLEOTIDE SEQUENCE [LARGE SCALE GENOMIC DNA]</scope>
    <source>
        <strain evidence="10 11">7F3_DIV0205</strain>
    </source>
</reference>
<dbReference type="Pfam" id="PF01678">
    <property type="entry name" value="DAP_epimerase"/>
    <property type="match status" value="2"/>
</dbReference>
<evidence type="ECO:0000256" key="8">
    <source>
        <dbReference type="HAMAP-Rule" id="MF_00197"/>
    </source>
</evidence>
<evidence type="ECO:0000313" key="11">
    <source>
        <dbReference type="Proteomes" id="UP000194948"/>
    </source>
</evidence>
<dbReference type="RefSeq" id="WP_086315651.1">
    <property type="nucleotide sequence ID" value="NZ_CP147244.1"/>
</dbReference>
<feature type="binding site" evidence="8">
    <location>
        <position position="13"/>
    </location>
    <ligand>
        <name>substrate</name>
    </ligand>
</feature>
<name>A0AAQ3WCB1_9ENTE</name>
<comment type="function">
    <text evidence="8">Catalyzes the stereoinversion of LL-2,6-diaminopimelate (L,L-DAP) to meso-diaminopimelate (meso-DAP), a precursor of L-lysine and an essential component of the bacterial peptidoglycan.</text>
</comment>
<evidence type="ECO:0000256" key="3">
    <source>
        <dbReference type="ARBA" id="ARBA00013080"/>
    </source>
</evidence>
<keyword evidence="4 8" id="KW-0028">Amino-acid biosynthesis</keyword>
<dbReference type="SUPFAM" id="SSF54506">
    <property type="entry name" value="Diaminopimelate epimerase-like"/>
    <property type="match status" value="2"/>
</dbReference>
<dbReference type="InterPro" id="IPR001653">
    <property type="entry name" value="DAP_epimerase_DapF"/>
</dbReference>
<feature type="binding site" evidence="8">
    <location>
        <begin position="233"/>
        <end position="234"/>
    </location>
    <ligand>
        <name>substrate</name>
    </ligand>
</feature>
<evidence type="ECO:0000256" key="6">
    <source>
        <dbReference type="ARBA" id="ARBA00023235"/>
    </source>
</evidence>
<comment type="subunit">
    <text evidence="8">Homodimer.</text>
</comment>
<evidence type="ECO:0000256" key="9">
    <source>
        <dbReference type="PROSITE-ProRule" id="PRU10125"/>
    </source>
</evidence>
<evidence type="ECO:0000256" key="7">
    <source>
        <dbReference type="ARBA" id="ARBA00051712"/>
    </source>
</evidence>
<evidence type="ECO:0000313" key="10">
    <source>
        <dbReference type="EMBL" id="WYK02017.1"/>
    </source>
</evidence>
<protein>
    <recommendedName>
        <fullName evidence="3 8">Diaminopimelate epimerase</fullName>
        <shortName evidence="8">DAP epimerase</shortName>
        <ecNumber evidence="3 8">5.1.1.7</ecNumber>
    </recommendedName>
    <alternativeName>
        <fullName evidence="8">PLP-independent amino acid racemase</fullName>
    </alternativeName>
</protein>
<sequence>MDITMQKVHGSENDFFLIDETKLERPLTDKEINDLRIFLCDRDTGLLGGADGLLLVQKVVKGESLAKMRVINSDGSEASMCGNGLRTVARYLAEKYNKESFTVETMFADLKVRKAPKLAEKVVTYQVEISPVRFEAAALPMNTNKNTIMNEVIPELSSELKFSAVAVPNPHLIAFVDHKTLMSREFERIATYVNGDNPLFPDGVNVSFVEILGENQIFVRTFERGVGFTNACGTAMCASSLMYVLLYNGEFNETITVKNTGGMVKTVVHEEDSDGYWMELIGNATVTHLIAGTLAEVTLGQFGQLSIIETIEQTDYIAFLESIKRNN</sequence>
<feature type="active site" evidence="9">
    <location>
        <position position="81"/>
    </location>
</feature>
<evidence type="ECO:0000256" key="1">
    <source>
        <dbReference type="ARBA" id="ARBA00005196"/>
    </source>
</evidence>
<evidence type="ECO:0000256" key="4">
    <source>
        <dbReference type="ARBA" id="ARBA00022605"/>
    </source>
</evidence>
<evidence type="ECO:0000256" key="2">
    <source>
        <dbReference type="ARBA" id="ARBA00010219"/>
    </source>
</evidence>
<feature type="binding site" evidence="8">
    <location>
        <position position="72"/>
    </location>
    <ligand>
        <name>substrate</name>
    </ligand>
</feature>
<dbReference type="HAMAP" id="MF_00197">
    <property type="entry name" value="DAP_epimerase"/>
    <property type="match status" value="1"/>
</dbReference>
<dbReference type="GO" id="GO:0005829">
    <property type="term" value="C:cytosol"/>
    <property type="evidence" value="ECO:0007669"/>
    <property type="project" value="TreeGrafter"/>
</dbReference>
<feature type="active site" description="Proton acceptor" evidence="8">
    <location>
        <position position="232"/>
    </location>
</feature>
<reference evidence="11" key="1">
    <citation type="submission" date="2017-05" db="EMBL/GenBank/DDBJ databases">
        <title>The Genome Sequence of EEnterococcus faecalis 9F2_4866.</title>
        <authorList>
            <consortium name="The Broad Institute Genomics Platform"/>
            <consortium name="The Broad Institute Genomic Center for Infectious Diseases"/>
            <person name="Earl A."/>
            <person name="Manson A."/>
            <person name="Schwartman J."/>
            <person name="Gilmore M."/>
            <person name="Abouelleil A."/>
            <person name="Cao P."/>
            <person name="Chapman S."/>
            <person name="Cusick C."/>
            <person name="Shea T."/>
            <person name="Young S."/>
            <person name="Neafsey D."/>
            <person name="Nusbaum C."/>
            <person name="Birren B."/>
        </authorList>
    </citation>
    <scope>NUCLEOTIDE SEQUENCE [LARGE SCALE GENOMIC DNA]</scope>
    <source>
        <strain evidence="11">7F3_DIV0205</strain>
    </source>
</reference>
<keyword evidence="5 8" id="KW-0457">Lysine biosynthesis</keyword>
<feature type="active site" description="Proton donor" evidence="8">
    <location>
        <position position="81"/>
    </location>
</feature>
<comment type="caution">
    <text evidence="8">Lacks conserved residue(s) required for the propagation of feature annotation.</text>
</comment>
<dbReference type="PANTHER" id="PTHR31689:SF0">
    <property type="entry name" value="DIAMINOPIMELATE EPIMERASE"/>
    <property type="match status" value="1"/>
</dbReference>